<dbReference type="InterPro" id="IPR003961">
    <property type="entry name" value="FN3_dom"/>
</dbReference>
<dbReference type="EMBL" id="JAGKSP010000005">
    <property type="protein sequence ID" value="MBP3963852.1"/>
    <property type="molecule type" value="Genomic_DNA"/>
</dbReference>
<keyword evidence="4" id="KW-1185">Reference proteome</keyword>
<dbReference type="SMART" id="SM00060">
    <property type="entry name" value="FN3"/>
    <property type="match status" value="2"/>
</dbReference>
<dbReference type="SUPFAM" id="SSF49265">
    <property type="entry name" value="Fibronectin type III"/>
    <property type="match status" value="2"/>
</dbReference>
<dbReference type="CDD" id="cd00063">
    <property type="entry name" value="FN3"/>
    <property type="match status" value="2"/>
</dbReference>
<dbReference type="InterPro" id="IPR013783">
    <property type="entry name" value="Ig-like_fold"/>
</dbReference>
<proteinExistence type="predicted"/>
<dbReference type="Gene3D" id="2.60.120.260">
    <property type="entry name" value="Galactose-binding domain-like"/>
    <property type="match status" value="1"/>
</dbReference>
<dbReference type="PANTHER" id="PTHR36453:SF1">
    <property type="entry name" value="RIGHT HANDED BETA HELIX DOMAIN-CONTAINING PROTEIN"/>
    <property type="match status" value="1"/>
</dbReference>
<dbReference type="InterPro" id="IPR013780">
    <property type="entry name" value="Glyco_hydro_b"/>
</dbReference>
<sequence>MRRRFISYLLIAALLLTGYVTAAPQKVSAAGNTYYVDGVNGSDTTGTGSTGSPWKTISKAASIMTAGDTAKIRTGVYRETVKPTNSGTPGNEITFQPDTGADVTISGANLVTGSWSVHSGSIYKASATLPMGDYLDSVYVDGIANNLARSPNTAVGNLYDPALYQYNNTSNRGLLVDSANLTQAAGYWDNASVFVEDSGEWNFSNALATTYTPGNLNLKTSQNAYSLKFSTYDNTLKLLGVGGAVLGSYNVTIAQNTTYNLKVTTSGSTINVYLNNGASPVITATDTNLKEGSFGLGVESNSSATAAKAEFTNVNATIASQDPNQATGREAASFTSNIKGWYAPEASGYWKPSGATLLGYTQPQTSGTTAWYESTTTAKDFTYSADVKLTSAGTAYLVFRKEMPPGSVIDLSNWGYGAAEYFIMGKLAALDYPGEWYYDKTAGQLYLRTTASNSPASHTVEYKARNLAFDLSGKSNIVIKNVKLFAAAIDTTDGSNNVIDGINAKYVSEFNRAITYSAGVCLCGTNNTLKNSELQYSSGAIVTIEGDNNKLINNSIHDGTYGPIVFNSVVDITGRGHLISHNTVYNSGRSLIGGEFFATVIQYNDFHHGNYFAKDTGMLYTAHNDLGNSEIHHNFWHDSVSRANADANGSGGWTGGIYLDESSANALVYKNVTWNLSWVGVIVNHLSDYVMVYNNTTHNFSGIRISEPTYGIDAYKDRIANNIALQEFGTGASAIGAVFSNNMTSGSPLYVNTATNDFQLQSGSGAKDIGLPIRGITDGFTGTAPDAGAYEYGGASWTAGHNFASPPSPAYQLVDTDYKNLVVNGSLDMNRMRHAAMDSLYGWTKTNSQTAQPAYDYAGGKVSSRFTYETGASLGSGADGIEQTITGLTPNTTYELSGYLRAGSSGQTVRLGVKNYGGSDTYQENTTTSWVNKTFTFTTGAANTSATIYGLKPTTGGYAFVDDVMMSATTALSGSDTTAPSAPTSLAVASVTDTTASLTWTASTDNVGVTGYIVYRNGVQVGTPTGTGFTDTGLTASTTYTYTVKATDAATNLSAASSSVNATTSAGSSGYSENFESTTIGQMPAGWTVNTAGGAVSVQQVADGANTTNRALTLTQSSANYGVADVSATKSFSAATGSVTIDMRMKANQTSALTASPVLSNSSGTPIVQLGFRDNGKFAYVSSSMAWTDTTMTYAANQWYDVHIVVNLTAGTFSVTINGTAVLTNVPVMASSSNLSQINFSSNMWYTGIASYDNIQVGTGDTQAPTAPTGLTAASVTASTASLTWTASTDNVGVTGYKVYRNGTEVGTASGTGFTDSGLTANTTYAYTVKAYDAATNLSAPSGSVNAKTNIFAELFDTTTIGQMPAGWTVGTSGGGASVQQVADGANTTNRALTLTQSNYGIADVSAVKSFTSASGTVTIDTRMKANQTNALIAGPVLLNSSGTPIVQFAFRENGKFGYVSSSIAWTDTSMSYAANQWYDVRLVVNLTAGTFNLSINGTSVLTNVPVMASATSVSQISYVTNMWYSGVASFDKIQISQ</sequence>
<dbReference type="Pfam" id="PF00041">
    <property type="entry name" value="fn3"/>
    <property type="match status" value="2"/>
</dbReference>
<dbReference type="SUPFAM" id="SSF51126">
    <property type="entry name" value="Pectin lyase-like"/>
    <property type="match status" value="2"/>
</dbReference>
<keyword evidence="1" id="KW-0732">Signal</keyword>
<dbReference type="InterPro" id="IPR011050">
    <property type="entry name" value="Pectin_lyase_fold/virulence"/>
</dbReference>
<gene>
    <name evidence="3" type="ORF">I8J30_14135</name>
</gene>
<dbReference type="PANTHER" id="PTHR36453">
    <property type="entry name" value="SECRETED PROTEIN-RELATED"/>
    <property type="match status" value="1"/>
</dbReference>
<dbReference type="InterPro" id="IPR054490">
    <property type="entry name" value="BT_1020-like_b-sandwich_1"/>
</dbReference>
<dbReference type="InterPro" id="IPR006626">
    <property type="entry name" value="PbH1"/>
</dbReference>
<dbReference type="PROSITE" id="PS50853">
    <property type="entry name" value="FN3"/>
    <property type="match status" value="2"/>
</dbReference>
<feature type="domain" description="Fibronectin type-III" evidence="2">
    <location>
        <begin position="1267"/>
        <end position="1352"/>
    </location>
</feature>
<accession>A0ABS5CDN5</accession>
<organism evidence="3 4">
    <name type="scientific">Paenibacillus lignilyticus</name>
    <dbReference type="NCBI Taxonomy" id="1172615"/>
    <lineage>
        <taxon>Bacteria</taxon>
        <taxon>Bacillati</taxon>
        <taxon>Bacillota</taxon>
        <taxon>Bacilli</taxon>
        <taxon>Bacillales</taxon>
        <taxon>Paenibacillaceae</taxon>
        <taxon>Paenibacillus</taxon>
    </lineage>
</organism>
<dbReference type="Gene3D" id="2.160.20.10">
    <property type="entry name" value="Single-stranded right-handed beta-helix, Pectin lyase-like"/>
    <property type="match status" value="2"/>
</dbReference>
<dbReference type="SMART" id="SM00710">
    <property type="entry name" value="PbH1"/>
    <property type="match status" value="8"/>
</dbReference>
<dbReference type="RefSeq" id="WP_338044872.1">
    <property type="nucleotide sequence ID" value="NZ_JAGKSP010000005.1"/>
</dbReference>
<evidence type="ECO:0000313" key="4">
    <source>
        <dbReference type="Proteomes" id="UP000673394"/>
    </source>
</evidence>
<dbReference type="Pfam" id="PF22585">
    <property type="entry name" value="Sialidase-like_CBM"/>
    <property type="match status" value="2"/>
</dbReference>
<dbReference type="Gene3D" id="2.60.40.1180">
    <property type="entry name" value="Golgi alpha-mannosidase II"/>
    <property type="match status" value="1"/>
</dbReference>
<dbReference type="Gene3D" id="2.60.120.560">
    <property type="entry name" value="Exo-inulinase, domain 1"/>
    <property type="match status" value="1"/>
</dbReference>
<reference evidence="3 4" key="1">
    <citation type="submission" date="2021-04" db="EMBL/GenBank/DDBJ databases">
        <title>Paenibacillus sp. DLE-14 whole genome sequence.</title>
        <authorList>
            <person name="Ham Y.J."/>
        </authorList>
    </citation>
    <scope>NUCLEOTIDE SEQUENCE [LARGE SCALE GENOMIC DNA]</scope>
    <source>
        <strain evidence="3 4">DLE-14</strain>
    </source>
</reference>
<dbReference type="Proteomes" id="UP000673394">
    <property type="component" value="Unassembled WGS sequence"/>
</dbReference>
<feature type="domain" description="Fibronectin type-III" evidence="2">
    <location>
        <begin position="982"/>
        <end position="1067"/>
    </location>
</feature>
<dbReference type="InterPro" id="IPR012334">
    <property type="entry name" value="Pectin_lyas_fold"/>
</dbReference>
<evidence type="ECO:0000256" key="1">
    <source>
        <dbReference type="SAM" id="SignalP"/>
    </source>
</evidence>
<dbReference type="Gene3D" id="2.60.40.10">
    <property type="entry name" value="Immunoglobulins"/>
    <property type="match status" value="2"/>
</dbReference>
<name>A0ABS5CDN5_9BACL</name>
<evidence type="ECO:0000259" key="2">
    <source>
        <dbReference type="PROSITE" id="PS50853"/>
    </source>
</evidence>
<feature type="signal peptide" evidence="1">
    <location>
        <begin position="1"/>
        <end position="22"/>
    </location>
</feature>
<comment type="caution">
    <text evidence="3">The sequence shown here is derived from an EMBL/GenBank/DDBJ whole genome shotgun (WGS) entry which is preliminary data.</text>
</comment>
<evidence type="ECO:0000313" key="3">
    <source>
        <dbReference type="EMBL" id="MBP3963852.1"/>
    </source>
</evidence>
<protein>
    <recommendedName>
        <fullName evidence="2">Fibronectin type-III domain-containing protein</fullName>
    </recommendedName>
</protein>
<dbReference type="SUPFAM" id="SSF49899">
    <property type="entry name" value="Concanavalin A-like lectins/glucanases"/>
    <property type="match status" value="1"/>
</dbReference>
<feature type="chain" id="PRO_5047487498" description="Fibronectin type-III domain-containing protein" evidence="1">
    <location>
        <begin position="23"/>
        <end position="1538"/>
    </location>
</feature>
<dbReference type="InterPro" id="IPR013320">
    <property type="entry name" value="ConA-like_dom_sf"/>
</dbReference>
<dbReference type="InterPro" id="IPR036116">
    <property type="entry name" value="FN3_sf"/>
</dbReference>